<feature type="compositionally biased region" description="Low complexity" evidence="1">
    <location>
        <begin position="42"/>
        <end position="58"/>
    </location>
</feature>
<sequence>MPPKAPPLFHSNTPTQTPQPQSRKRFIPGDGFTEQERKKRTTSSASTSPPPSSALTAPAPAPATPKPRSAKQRFVPGDGFTREERGIRIAASPPYLPRDGRKKTPQPRSGFVPESPSGGSPVGSTPSAPSVRTKRIPELIQSMEMEWRMMGKPSILDSNPIEDPDDFPPPKPRRPPPPSRKAEKRKAVSGTAGSPPFTPPPVSSQFPAFLQEETSPLGSNPIEDSDGFSPFPSPKPRPPPQKVGKKKAVAGSVDPSPFTTPSASSTRMKRIPELIQSMEMEWRMKGKPSILDSNPIEDPDNFPSLPPGAPPQPSTPRRRKLPFTEAPYLEPPTAAGGIPLSAQLQKLLHPTPNIVNTADPQQPLLDWSPSKHRHGRNSKYVHQGLAATVAGWVLDVKHSLKKETVFELVVGEVRSEGVHVAVFPLPEEGKEMVGWLLVRDSRVLVSGVKVRVQWPWWTITLGDRKWMVGVFWEVVAEAR</sequence>
<dbReference type="AlphaFoldDB" id="A0A5J5EVM2"/>
<organism evidence="2 3">
    <name type="scientific">Sphaerosporella brunnea</name>
    <dbReference type="NCBI Taxonomy" id="1250544"/>
    <lineage>
        <taxon>Eukaryota</taxon>
        <taxon>Fungi</taxon>
        <taxon>Dikarya</taxon>
        <taxon>Ascomycota</taxon>
        <taxon>Pezizomycotina</taxon>
        <taxon>Pezizomycetes</taxon>
        <taxon>Pezizales</taxon>
        <taxon>Pyronemataceae</taxon>
        <taxon>Sphaerosporella</taxon>
    </lineage>
</organism>
<dbReference type="OrthoDB" id="5389296at2759"/>
<feature type="compositionally biased region" description="Pro residues" evidence="1">
    <location>
        <begin position="304"/>
        <end position="314"/>
    </location>
</feature>
<feature type="compositionally biased region" description="Pro residues" evidence="1">
    <location>
        <begin position="231"/>
        <end position="241"/>
    </location>
</feature>
<evidence type="ECO:0000256" key="1">
    <source>
        <dbReference type="SAM" id="MobiDB-lite"/>
    </source>
</evidence>
<feature type="compositionally biased region" description="Pro residues" evidence="1">
    <location>
        <begin position="167"/>
        <end position="179"/>
    </location>
</feature>
<dbReference type="EMBL" id="VXIS01000115">
    <property type="protein sequence ID" value="KAA8903661.1"/>
    <property type="molecule type" value="Genomic_DNA"/>
</dbReference>
<name>A0A5J5EVM2_9PEZI</name>
<feature type="compositionally biased region" description="Polar residues" evidence="1">
    <location>
        <begin position="10"/>
        <end position="21"/>
    </location>
</feature>
<protein>
    <submittedName>
        <fullName evidence="2">Uncharacterized protein</fullName>
    </submittedName>
</protein>
<feature type="compositionally biased region" description="Low complexity" evidence="1">
    <location>
        <begin position="109"/>
        <end position="131"/>
    </location>
</feature>
<evidence type="ECO:0000313" key="3">
    <source>
        <dbReference type="Proteomes" id="UP000326924"/>
    </source>
</evidence>
<proteinExistence type="predicted"/>
<dbReference type="InParanoid" id="A0A5J5EVM2"/>
<reference evidence="2 3" key="1">
    <citation type="submission" date="2019-09" db="EMBL/GenBank/DDBJ databases">
        <title>Draft genome of the ectomycorrhizal ascomycete Sphaerosporella brunnea.</title>
        <authorList>
            <consortium name="DOE Joint Genome Institute"/>
            <person name="Benucci G.M."/>
            <person name="Marozzi G."/>
            <person name="Antonielli L."/>
            <person name="Sanchez S."/>
            <person name="Marco P."/>
            <person name="Wang X."/>
            <person name="Falini L.B."/>
            <person name="Barry K."/>
            <person name="Haridas S."/>
            <person name="Lipzen A."/>
            <person name="Labutti K."/>
            <person name="Grigoriev I.V."/>
            <person name="Murat C."/>
            <person name="Martin F."/>
            <person name="Albertini E."/>
            <person name="Donnini D."/>
            <person name="Bonito G."/>
        </authorList>
    </citation>
    <scope>NUCLEOTIDE SEQUENCE [LARGE SCALE GENOMIC DNA]</scope>
    <source>
        <strain evidence="2 3">Sb_GMNB300</strain>
    </source>
</reference>
<evidence type="ECO:0000313" key="2">
    <source>
        <dbReference type="EMBL" id="KAA8903661.1"/>
    </source>
</evidence>
<feature type="region of interest" description="Disordered" evidence="1">
    <location>
        <begin position="1"/>
        <end position="270"/>
    </location>
</feature>
<dbReference type="Proteomes" id="UP000326924">
    <property type="component" value="Unassembled WGS sequence"/>
</dbReference>
<feature type="compositionally biased region" description="Low complexity" evidence="1">
    <location>
        <begin position="249"/>
        <end position="266"/>
    </location>
</feature>
<feature type="region of interest" description="Disordered" evidence="1">
    <location>
        <begin position="288"/>
        <end position="319"/>
    </location>
</feature>
<comment type="caution">
    <text evidence="2">The sequence shown here is derived from an EMBL/GenBank/DDBJ whole genome shotgun (WGS) entry which is preliminary data.</text>
</comment>
<keyword evidence="3" id="KW-1185">Reference proteome</keyword>
<accession>A0A5J5EVM2</accession>
<gene>
    <name evidence="2" type="ORF">FN846DRAFT_52168</name>
</gene>